<dbReference type="AlphaFoldDB" id="M3CWF1"/>
<feature type="region of interest" description="Disordered" evidence="1">
    <location>
        <begin position="65"/>
        <end position="86"/>
    </location>
</feature>
<feature type="compositionally biased region" description="Polar residues" evidence="1">
    <location>
        <begin position="30"/>
        <end position="41"/>
    </location>
</feature>
<feature type="region of interest" description="Disordered" evidence="1">
    <location>
        <begin position="1"/>
        <end position="41"/>
    </location>
</feature>
<keyword evidence="3" id="KW-1185">Reference proteome</keyword>
<accession>M3CWF1</accession>
<name>M3CWF1_SPHMS</name>
<dbReference type="HOGENOM" id="CLU_2499299_0_0_1"/>
<organism evidence="2 3">
    <name type="scientific">Sphaerulina musiva (strain SO2202)</name>
    <name type="common">Poplar stem canker fungus</name>
    <name type="synonym">Septoria musiva</name>
    <dbReference type="NCBI Taxonomy" id="692275"/>
    <lineage>
        <taxon>Eukaryota</taxon>
        <taxon>Fungi</taxon>
        <taxon>Dikarya</taxon>
        <taxon>Ascomycota</taxon>
        <taxon>Pezizomycotina</taxon>
        <taxon>Dothideomycetes</taxon>
        <taxon>Dothideomycetidae</taxon>
        <taxon>Mycosphaerellales</taxon>
        <taxon>Mycosphaerellaceae</taxon>
        <taxon>Sphaerulina</taxon>
    </lineage>
</organism>
<proteinExistence type="predicted"/>
<feature type="compositionally biased region" description="Polar residues" evidence="1">
    <location>
        <begin position="70"/>
        <end position="79"/>
    </location>
</feature>
<dbReference type="Proteomes" id="UP000016931">
    <property type="component" value="Unassembled WGS sequence"/>
</dbReference>
<protein>
    <submittedName>
        <fullName evidence="2">Uncharacterized protein</fullName>
    </submittedName>
</protein>
<dbReference type="EMBL" id="KB456272">
    <property type="protein sequence ID" value="EMF07996.1"/>
    <property type="molecule type" value="Genomic_DNA"/>
</dbReference>
<sequence length="86" mass="9375">MIGTDKTNPLHVDSGTSYRSHVPGDPSLAASESFSAQERQQGVLSSIVQASSHNALVPEIRENARERSMGSHSHLQDNTWPWHAAL</sequence>
<evidence type="ECO:0000256" key="1">
    <source>
        <dbReference type="SAM" id="MobiDB-lite"/>
    </source>
</evidence>
<dbReference type="GeneID" id="27904506"/>
<evidence type="ECO:0000313" key="2">
    <source>
        <dbReference type="EMBL" id="EMF07996.1"/>
    </source>
</evidence>
<evidence type="ECO:0000313" key="3">
    <source>
        <dbReference type="Proteomes" id="UP000016931"/>
    </source>
</evidence>
<dbReference type="RefSeq" id="XP_016756117.1">
    <property type="nucleotide sequence ID" value="XM_016907369.1"/>
</dbReference>
<reference evidence="2 3" key="1">
    <citation type="journal article" date="2012" name="PLoS Pathog.">
        <title>Diverse lifestyles and strategies of plant pathogenesis encoded in the genomes of eighteen Dothideomycetes fungi.</title>
        <authorList>
            <person name="Ohm R.A."/>
            <person name="Feau N."/>
            <person name="Henrissat B."/>
            <person name="Schoch C.L."/>
            <person name="Horwitz B.A."/>
            <person name="Barry K.W."/>
            <person name="Condon B.J."/>
            <person name="Copeland A.C."/>
            <person name="Dhillon B."/>
            <person name="Glaser F."/>
            <person name="Hesse C.N."/>
            <person name="Kosti I."/>
            <person name="LaButti K."/>
            <person name="Lindquist E.A."/>
            <person name="Lucas S."/>
            <person name="Salamov A.A."/>
            <person name="Bradshaw R.E."/>
            <person name="Ciuffetti L."/>
            <person name="Hamelin R.C."/>
            <person name="Kema G.H.J."/>
            <person name="Lawrence C."/>
            <person name="Scott J.A."/>
            <person name="Spatafora J.W."/>
            <person name="Turgeon B.G."/>
            <person name="de Wit P.J.G.M."/>
            <person name="Zhong S."/>
            <person name="Goodwin S.B."/>
            <person name="Grigoriev I.V."/>
        </authorList>
    </citation>
    <scope>NUCLEOTIDE SEQUENCE [LARGE SCALE GENOMIC DNA]</scope>
    <source>
        <strain evidence="2 3">SO2202</strain>
    </source>
</reference>
<gene>
    <name evidence="2" type="ORF">SEPMUDRAFT_152312</name>
</gene>